<dbReference type="PANTHER" id="PTHR11956">
    <property type="entry name" value="ARGINYL-TRNA SYNTHETASE"/>
    <property type="match status" value="1"/>
</dbReference>
<dbReference type="NCBIfam" id="TIGR00456">
    <property type="entry name" value="argS"/>
    <property type="match status" value="1"/>
</dbReference>
<evidence type="ECO:0000256" key="2">
    <source>
        <dbReference type="ARBA" id="ARBA00012837"/>
    </source>
</evidence>
<keyword evidence="6 10" id="KW-0648">Protein biosynthesis</keyword>
<dbReference type="PRINTS" id="PR01038">
    <property type="entry name" value="TRNASYNTHARG"/>
</dbReference>
<dbReference type="Gene3D" id="3.40.50.620">
    <property type="entry name" value="HUPs"/>
    <property type="match status" value="1"/>
</dbReference>
<dbReference type="SUPFAM" id="SSF55190">
    <property type="entry name" value="Arginyl-tRNA synthetase (ArgRS), N-terminal 'additional' domain"/>
    <property type="match status" value="1"/>
</dbReference>
<dbReference type="Pfam" id="PF05746">
    <property type="entry name" value="DALR_1"/>
    <property type="match status" value="1"/>
</dbReference>
<evidence type="ECO:0000313" key="14">
    <source>
        <dbReference type="Proteomes" id="UP001177295"/>
    </source>
</evidence>
<keyword evidence="7 10" id="KW-0030">Aminoacyl-tRNA synthetase</keyword>
<dbReference type="Gene3D" id="3.30.1360.70">
    <property type="entry name" value="Arginyl tRNA synthetase N-terminal domain"/>
    <property type="match status" value="1"/>
</dbReference>
<protein>
    <recommendedName>
        <fullName evidence="2 9">Arginine--tRNA ligase</fullName>
        <ecNumber evidence="2 9">6.1.1.19</ecNumber>
    </recommendedName>
</protein>
<evidence type="ECO:0000256" key="6">
    <source>
        <dbReference type="ARBA" id="ARBA00022917"/>
    </source>
</evidence>
<evidence type="ECO:0000256" key="7">
    <source>
        <dbReference type="ARBA" id="ARBA00023146"/>
    </source>
</evidence>
<feature type="domain" description="Arginyl tRNA synthetase N-terminal" evidence="12">
    <location>
        <begin position="2"/>
        <end position="82"/>
    </location>
</feature>
<comment type="catalytic activity">
    <reaction evidence="8">
        <text>tRNA(Arg) + L-arginine + ATP = L-arginyl-tRNA(Arg) + AMP + diphosphate</text>
        <dbReference type="Rhea" id="RHEA:20301"/>
        <dbReference type="Rhea" id="RHEA-COMP:9658"/>
        <dbReference type="Rhea" id="RHEA-COMP:9673"/>
        <dbReference type="ChEBI" id="CHEBI:30616"/>
        <dbReference type="ChEBI" id="CHEBI:32682"/>
        <dbReference type="ChEBI" id="CHEBI:33019"/>
        <dbReference type="ChEBI" id="CHEBI:78442"/>
        <dbReference type="ChEBI" id="CHEBI:78513"/>
        <dbReference type="ChEBI" id="CHEBI:456215"/>
        <dbReference type="EC" id="6.1.1.19"/>
    </reaction>
</comment>
<accession>A0ABY8WU86</accession>
<dbReference type="InterPro" id="IPR036695">
    <property type="entry name" value="Arg-tRNA-synth_N_sf"/>
</dbReference>
<feature type="domain" description="DALR anticodon binding" evidence="11">
    <location>
        <begin position="437"/>
        <end position="546"/>
    </location>
</feature>
<dbReference type="Proteomes" id="UP001177295">
    <property type="component" value="Chromosome"/>
</dbReference>
<dbReference type="Pfam" id="PF03485">
    <property type="entry name" value="Arg_tRNA_synt_N"/>
    <property type="match status" value="1"/>
</dbReference>
<keyword evidence="14" id="KW-1185">Reference proteome</keyword>
<dbReference type="InterPro" id="IPR008909">
    <property type="entry name" value="DALR_anticod-bd"/>
</dbReference>
<keyword evidence="4 10" id="KW-0547">Nucleotide-binding</keyword>
<dbReference type="InterPro" id="IPR001278">
    <property type="entry name" value="Arg-tRNA-ligase"/>
</dbReference>
<dbReference type="InterPro" id="IPR035684">
    <property type="entry name" value="ArgRS_core"/>
</dbReference>
<keyword evidence="3 10" id="KW-0436">Ligase</keyword>
<evidence type="ECO:0000256" key="9">
    <source>
        <dbReference type="NCBIfam" id="TIGR00456"/>
    </source>
</evidence>
<dbReference type="InterPro" id="IPR014729">
    <property type="entry name" value="Rossmann-like_a/b/a_fold"/>
</dbReference>
<evidence type="ECO:0000256" key="1">
    <source>
        <dbReference type="ARBA" id="ARBA00005594"/>
    </source>
</evidence>
<evidence type="ECO:0000313" key="13">
    <source>
        <dbReference type="EMBL" id="WIO45671.1"/>
    </source>
</evidence>
<gene>
    <name evidence="13" type="primary">argS</name>
    <name evidence="13" type="ORF">SEML1_0027</name>
</gene>
<reference evidence="13 14" key="1">
    <citation type="journal article" date="2023" name="Cell">
        <title>Genetic manipulation of Patescibacteria provides mechanistic insights into microbial dark matter and the epibiotic lifestyle.</title>
        <authorList>
            <person name="Wang Y."/>
            <person name="Gallagher L.A."/>
            <person name="Andrade P.A."/>
            <person name="Liu A."/>
            <person name="Humphreys I.R."/>
            <person name="Turkarslan S."/>
            <person name="Cutler K.J."/>
            <person name="Arrieta-Ortiz M.L."/>
            <person name="Li Y."/>
            <person name="Radey M.C."/>
            <person name="McLean J.S."/>
            <person name="Cong Q."/>
            <person name="Baker D."/>
            <person name="Baliga N.S."/>
            <person name="Peterson S.B."/>
            <person name="Mougous J.D."/>
        </authorList>
    </citation>
    <scope>NUCLEOTIDE SEQUENCE [LARGE SCALE GENOMIC DNA]</scope>
    <source>
        <strain evidence="13 14">ML1</strain>
    </source>
</reference>
<evidence type="ECO:0000259" key="11">
    <source>
        <dbReference type="SMART" id="SM00836"/>
    </source>
</evidence>
<dbReference type="Pfam" id="PF00750">
    <property type="entry name" value="tRNA-synt_1d"/>
    <property type="match status" value="1"/>
</dbReference>
<dbReference type="InterPro" id="IPR005148">
    <property type="entry name" value="Arg-tRNA-synth_N"/>
</dbReference>
<evidence type="ECO:0000259" key="12">
    <source>
        <dbReference type="SMART" id="SM01016"/>
    </source>
</evidence>
<dbReference type="EC" id="6.1.1.19" evidence="2 9"/>
<sequence>MNDILPCIAKIIKKQFNQDIPVECSRPDPKFGDLATNVALQLAKPLGKNPRDIAETIAGKLRENENIADVAVAGPGFINIRLSDRALLESLRARPATRRQGQVAVIETNCPNPFKAMHIGHALNSTLADTMANLLAVSGAAVHRVSYHGDVGTHVGKSMWAILRAINRDPAKLDEIPPEKRNEFMSRMYVEGSKAAKESPAARAEIDELAKQSFILDDPIYKQVYETCKQWSYDEIDANVARLGNVPIERRYAESETEELGKALIIEKTPGVFKKSDGAYIFEGSKYGSFDNIFIGSHGNGLYGAHDMGLIQLKHQDFPNLDLSVTVNGEEQAAYFRGVIAASELAIPELKGKLFNYATGLVKLSTGKMSSRTGEVVTIEWLFNEFAKAIAAHGGNASEEIVAGALRYQFLKVKIGGDVIFDINDAVSLTGNTGSYLQYAHARARRVLEKSAQTPVFPQAIYDEDRALIRKLSEYREIVEQAAQGLEPHHICTYLFELAQEFNRYYEHHQVIGSDKEAHRIAIVALYADILKAGLAILGISAPDEM</sequence>
<evidence type="ECO:0000256" key="5">
    <source>
        <dbReference type="ARBA" id="ARBA00022840"/>
    </source>
</evidence>
<comment type="similarity">
    <text evidence="1 10">Belongs to the class-I aminoacyl-tRNA synthetase family.</text>
</comment>
<dbReference type="RefSeq" id="WP_376754046.1">
    <property type="nucleotide sequence ID" value="NZ_CP124550.1"/>
</dbReference>
<dbReference type="SUPFAM" id="SSF52374">
    <property type="entry name" value="Nucleotidylyl transferase"/>
    <property type="match status" value="1"/>
</dbReference>
<evidence type="ECO:0000256" key="4">
    <source>
        <dbReference type="ARBA" id="ARBA00022741"/>
    </source>
</evidence>
<proteinExistence type="inferred from homology"/>
<dbReference type="PANTHER" id="PTHR11956:SF5">
    <property type="entry name" value="ARGININE--TRNA LIGASE, CYTOPLASMIC"/>
    <property type="match status" value="1"/>
</dbReference>
<evidence type="ECO:0000256" key="3">
    <source>
        <dbReference type="ARBA" id="ARBA00022598"/>
    </source>
</evidence>
<dbReference type="InterPro" id="IPR009080">
    <property type="entry name" value="tRNAsynth_Ia_anticodon-bd"/>
</dbReference>
<keyword evidence="5 10" id="KW-0067">ATP-binding</keyword>
<evidence type="ECO:0000256" key="8">
    <source>
        <dbReference type="ARBA" id="ARBA00049339"/>
    </source>
</evidence>
<dbReference type="Gene3D" id="1.10.730.10">
    <property type="entry name" value="Isoleucyl-tRNA Synthetase, Domain 1"/>
    <property type="match status" value="1"/>
</dbReference>
<dbReference type="GO" id="GO:0016874">
    <property type="term" value="F:ligase activity"/>
    <property type="evidence" value="ECO:0007669"/>
    <property type="project" value="UniProtKB-KW"/>
</dbReference>
<dbReference type="SMART" id="SM00836">
    <property type="entry name" value="DALR_1"/>
    <property type="match status" value="1"/>
</dbReference>
<dbReference type="EMBL" id="CP124550">
    <property type="protein sequence ID" value="WIO45671.1"/>
    <property type="molecule type" value="Genomic_DNA"/>
</dbReference>
<name>A0ABY8WU86_9BACT</name>
<dbReference type="SUPFAM" id="SSF47323">
    <property type="entry name" value="Anticodon-binding domain of a subclass of class I aminoacyl-tRNA synthetases"/>
    <property type="match status" value="1"/>
</dbReference>
<evidence type="ECO:0000256" key="10">
    <source>
        <dbReference type="RuleBase" id="RU363038"/>
    </source>
</evidence>
<dbReference type="SMART" id="SM01016">
    <property type="entry name" value="Arg_tRNA_synt_N"/>
    <property type="match status" value="1"/>
</dbReference>
<organism evidence="13 14">
    <name type="scientific">Candidatus Southlakia epibionticum</name>
    <dbReference type="NCBI Taxonomy" id="3043284"/>
    <lineage>
        <taxon>Bacteria</taxon>
        <taxon>Candidatus Saccharimonadota</taxon>
        <taxon>Candidatus Saccharimonadia</taxon>
        <taxon>Candidatus Saccharimonadales</taxon>
        <taxon>Candidatus Saccharimonadaceae</taxon>
        <taxon>Candidatus Southlakia</taxon>
    </lineage>
</organism>